<dbReference type="PANTHER" id="PTHR43390">
    <property type="entry name" value="SIGNAL PEPTIDASE I"/>
    <property type="match status" value="1"/>
</dbReference>
<sequence length="149" mass="15689">MTAVAVVTGIVLGGVFGVIALNRRFMVVTVAGPSMTPTLRDGDRVLVRRCAIDSVRRGDIVVLLGPRMPGRGVAPADFMAGATNEERTLLIKRAVAVPGDPLPGDSAVVPADEIVVTGDNKNMSYDSRQAGPLDAREVRGVVVRRLTTV</sequence>
<evidence type="ECO:0000259" key="3">
    <source>
        <dbReference type="Pfam" id="PF10502"/>
    </source>
</evidence>
<organism evidence="4 5">
    <name type="scientific">Lentzea cavernae</name>
    <dbReference type="NCBI Taxonomy" id="2020703"/>
    <lineage>
        <taxon>Bacteria</taxon>
        <taxon>Bacillati</taxon>
        <taxon>Actinomycetota</taxon>
        <taxon>Actinomycetes</taxon>
        <taxon>Pseudonocardiales</taxon>
        <taxon>Pseudonocardiaceae</taxon>
        <taxon>Lentzea</taxon>
    </lineage>
</organism>
<dbReference type="Proteomes" id="UP000605568">
    <property type="component" value="Unassembled WGS sequence"/>
</dbReference>
<dbReference type="EMBL" id="BNAR01000005">
    <property type="protein sequence ID" value="GHH42304.1"/>
    <property type="molecule type" value="Genomic_DNA"/>
</dbReference>
<evidence type="ECO:0000256" key="1">
    <source>
        <dbReference type="ARBA" id="ARBA00004401"/>
    </source>
</evidence>
<dbReference type="PRINTS" id="PR00727">
    <property type="entry name" value="LEADERPTASE"/>
</dbReference>
<proteinExistence type="inferred from homology"/>
<evidence type="ECO:0000313" key="5">
    <source>
        <dbReference type="Proteomes" id="UP000605568"/>
    </source>
</evidence>
<dbReference type="SUPFAM" id="SSF51306">
    <property type="entry name" value="LexA/Signal peptidase"/>
    <property type="match status" value="1"/>
</dbReference>
<feature type="domain" description="Peptidase S26" evidence="3">
    <location>
        <begin position="10"/>
        <end position="100"/>
    </location>
</feature>
<feature type="domain" description="Peptidase S26" evidence="3">
    <location>
        <begin position="107"/>
        <end position="143"/>
    </location>
</feature>
<dbReference type="InterPro" id="IPR036286">
    <property type="entry name" value="LexA/Signal_pep-like_sf"/>
</dbReference>
<evidence type="ECO:0000313" key="4">
    <source>
        <dbReference type="EMBL" id="GHH42304.1"/>
    </source>
</evidence>
<name>A0ABQ3MI45_9PSEU</name>
<dbReference type="Pfam" id="PF10502">
    <property type="entry name" value="Peptidase_S26"/>
    <property type="match status" value="2"/>
</dbReference>
<dbReference type="CDD" id="cd06530">
    <property type="entry name" value="S26_SPase_I"/>
    <property type="match status" value="1"/>
</dbReference>
<reference evidence="5" key="1">
    <citation type="journal article" date="2019" name="Int. J. Syst. Evol. Microbiol.">
        <title>The Global Catalogue of Microorganisms (GCM) 10K type strain sequencing project: providing services to taxonomists for standard genome sequencing and annotation.</title>
        <authorList>
            <consortium name="The Broad Institute Genomics Platform"/>
            <consortium name="The Broad Institute Genome Sequencing Center for Infectious Disease"/>
            <person name="Wu L."/>
            <person name="Ma J."/>
        </authorList>
    </citation>
    <scope>NUCLEOTIDE SEQUENCE [LARGE SCALE GENOMIC DNA]</scope>
    <source>
        <strain evidence="5">CGMCC 4.7367</strain>
    </source>
</reference>
<evidence type="ECO:0000256" key="2">
    <source>
        <dbReference type="ARBA" id="ARBA00009370"/>
    </source>
</evidence>
<dbReference type="PANTHER" id="PTHR43390:SF1">
    <property type="entry name" value="CHLOROPLAST PROCESSING PEPTIDASE"/>
    <property type="match status" value="1"/>
</dbReference>
<gene>
    <name evidence="4" type="primary">lepB</name>
    <name evidence="4" type="ORF">GCM10017774_38460</name>
</gene>
<dbReference type="InterPro" id="IPR000223">
    <property type="entry name" value="Pept_S26A_signal_pept_1"/>
</dbReference>
<keyword evidence="5" id="KW-1185">Reference proteome</keyword>
<dbReference type="Gene3D" id="2.10.109.10">
    <property type="entry name" value="Umud Fragment, subunit A"/>
    <property type="match status" value="1"/>
</dbReference>
<comment type="similarity">
    <text evidence="2">Belongs to the peptidase S26 family.</text>
</comment>
<dbReference type="InterPro" id="IPR019533">
    <property type="entry name" value="Peptidase_S26"/>
</dbReference>
<comment type="caution">
    <text evidence="4">The sequence shown here is derived from an EMBL/GenBank/DDBJ whole genome shotgun (WGS) entry which is preliminary data.</text>
</comment>
<comment type="subcellular location">
    <subcellularLocation>
        <location evidence="1">Cell membrane</location>
        <topology evidence="1">Single-pass type II membrane protein</topology>
    </subcellularLocation>
</comment>
<accession>A0ABQ3MI45</accession>
<protein>
    <submittedName>
        <fullName evidence="4">S26 family signal peptidase</fullName>
    </submittedName>
</protein>